<evidence type="ECO:0000256" key="2">
    <source>
        <dbReference type="ARBA" id="ARBA00004389"/>
    </source>
</evidence>
<keyword evidence="7" id="KW-0805">Transcription regulation</keyword>
<dbReference type="Proteomes" id="UP001085076">
    <property type="component" value="Miscellaneous, Linkage group lg03"/>
</dbReference>
<feature type="compositionally biased region" description="Polar residues" evidence="16">
    <location>
        <begin position="140"/>
        <end position="159"/>
    </location>
</feature>
<feature type="compositionally biased region" description="Basic and acidic residues" evidence="16">
    <location>
        <begin position="114"/>
        <end position="128"/>
    </location>
</feature>
<dbReference type="GO" id="GO:0005789">
    <property type="term" value="C:endoplasmic reticulum membrane"/>
    <property type="evidence" value="ECO:0007669"/>
    <property type="project" value="UniProtKB-SubCell"/>
</dbReference>
<feature type="region of interest" description="Disordered" evidence="16">
    <location>
        <begin position="263"/>
        <end position="289"/>
    </location>
</feature>
<evidence type="ECO:0000256" key="13">
    <source>
        <dbReference type="ARBA" id="ARBA00023242"/>
    </source>
</evidence>
<dbReference type="GO" id="GO:0005634">
    <property type="term" value="C:nucleus"/>
    <property type="evidence" value="ECO:0007669"/>
    <property type="project" value="UniProtKB-SubCell"/>
</dbReference>
<keyword evidence="9 17" id="KW-0472">Membrane</keyword>
<keyword evidence="15" id="KW-0175">Coiled coil</keyword>
<evidence type="ECO:0000256" key="6">
    <source>
        <dbReference type="ARBA" id="ARBA00022989"/>
    </source>
</evidence>
<keyword evidence="8" id="KW-0238">DNA-binding</keyword>
<keyword evidence="5" id="KW-0256">Endoplasmic reticulum</keyword>
<dbReference type="CDD" id="cd14704">
    <property type="entry name" value="bZIP_HY5-like"/>
    <property type="match status" value="1"/>
</dbReference>
<comment type="function">
    <text evidence="14">Transcription factor involved in endoplasmic reticulum (ER) stress response. Acts as a ER stress sensor and activates the transcription factor BZIP50 and the chaperone BIP1.</text>
</comment>
<feature type="domain" description="BZIP" evidence="18">
    <location>
        <begin position="163"/>
        <end position="223"/>
    </location>
</feature>
<evidence type="ECO:0000256" key="5">
    <source>
        <dbReference type="ARBA" id="ARBA00022824"/>
    </source>
</evidence>
<dbReference type="GO" id="GO:0003700">
    <property type="term" value="F:DNA-binding transcription factor activity"/>
    <property type="evidence" value="ECO:0007669"/>
    <property type="project" value="InterPro"/>
</dbReference>
<evidence type="ECO:0000256" key="17">
    <source>
        <dbReference type="SAM" id="Phobius"/>
    </source>
</evidence>
<reference evidence="19" key="2">
    <citation type="journal article" date="2022" name="Hortic Res">
        <title>The genome of Dioscorea zingiberensis sheds light on the biosynthesis, origin and evolution of the medicinally important diosgenin saponins.</title>
        <authorList>
            <person name="Li Y."/>
            <person name="Tan C."/>
            <person name="Li Z."/>
            <person name="Guo J."/>
            <person name="Li S."/>
            <person name="Chen X."/>
            <person name="Wang C."/>
            <person name="Dai X."/>
            <person name="Yang H."/>
            <person name="Song W."/>
            <person name="Hou L."/>
            <person name="Xu J."/>
            <person name="Tong Z."/>
            <person name="Xu A."/>
            <person name="Yuan X."/>
            <person name="Wang W."/>
            <person name="Yang Q."/>
            <person name="Chen L."/>
            <person name="Sun Z."/>
            <person name="Wang K."/>
            <person name="Pan B."/>
            <person name="Chen J."/>
            <person name="Bao Y."/>
            <person name="Liu F."/>
            <person name="Qi X."/>
            <person name="Gang D.R."/>
            <person name="Wen J."/>
            <person name="Li J."/>
        </authorList>
    </citation>
    <scope>NUCLEOTIDE SEQUENCE</scope>
    <source>
        <strain evidence="19">Dzin_1.0</strain>
    </source>
</reference>
<evidence type="ECO:0000256" key="10">
    <source>
        <dbReference type="ARBA" id="ARBA00023163"/>
    </source>
</evidence>
<dbReference type="SMART" id="SM00338">
    <property type="entry name" value="BRLZ"/>
    <property type="match status" value="1"/>
</dbReference>
<dbReference type="PROSITE" id="PS50217">
    <property type="entry name" value="BZIP"/>
    <property type="match status" value="1"/>
</dbReference>
<dbReference type="EMBL" id="JAGGNH010000003">
    <property type="protein sequence ID" value="KAJ0978946.1"/>
    <property type="molecule type" value="Genomic_DNA"/>
</dbReference>
<sequence length="627" mass="67449">MAGAMAFDNACPSSDAFDSSLFDVSQFPSDGFPLPDDFSADLDLDSLDLDLEFSVDDLLQVSDDPSLAVDDSPGTDRDPDPNPASAVSSSSSAGTNTNPPSPDSGHSGITSREPSLEGFKRKERDIDNPNKNPNPNPNPRSSKFQRSDDGTSSCVFNQGSDDDEKRKARLMRNRESAQLSRQRKKHYVEELEEKVKSMHSTINELNSKISFIMAENASLRQQLGGNGTTAPPMAVYPPMAPMHFPWIPCGGYPMRPNGSQVPLVPIPRLKPQQPAPAPKAKKTESKKVEGKSKKVASISFLGLLFIMLISGFVITGVNNLRYGGASDMGGVKGRILGDQRDRNLGVSDRPNGINGTEEIGSMKNSSESLPAFLYVPRNGKHVKINGNLIIHSFLAGEKAKEKARHTTGKDGEETGLAIAGNVGSALAISKTGRDTESHHKYRSSAEHQRALGSDSKDQYGDSFKSTPAEGPLQQWFREELAGPIINSGMCTEVFQFEVSPSSADPSGIVPATSVANATTGKLPGGKRRNRRTMYPDPIPLRGSTVNNTEGSFQNSSDPNFLGNKSVPSMVVSILADPKEAGDGDGEGMISPKKSLSRIFVVVLMDSVKYVTYSCVLPRKTPAPHLVN</sequence>
<feature type="region of interest" description="Disordered" evidence="16">
    <location>
        <begin position="341"/>
        <end position="361"/>
    </location>
</feature>
<evidence type="ECO:0000256" key="8">
    <source>
        <dbReference type="ARBA" id="ARBA00023125"/>
    </source>
</evidence>
<feature type="compositionally biased region" description="Basic and acidic residues" evidence="16">
    <location>
        <begin position="431"/>
        <end position="459"/>
    </location>
</feature>
<feature type="coiled-coil region" evidence="15">
    <location>
        <begin position="188"/>
        <end position="222"/>
    </location>
</feature>
<evidence type="ECO:0000313" key="19">
    <source>
        <dbReference type="EMBL" id="KAJ0978946.1"/>
    </source>
</evidence>
<keyword evidence="6 17" id="KW-1133">Transmembrane helix</keyword>
<comment type="similarity">
    <text evidence="3">Belongs to the bZIP family.</text>
</comment>
<protein>
    <recommendedName>
        <fullName evidence="18">BZIP domain-containing protein</fullName>
    </recommendedName>
</protein>
<dbReference type="GO" id="GO:0003677">
    <property type="term" value="F:DNA binding"/>
    <property type="evidence" value="ECO:0007669"/>
    <property type="project" value="UniProtKB-KW"/>
</dbReference>
<dbReference type="AlphaFoldDB" id="A0A9D5HJP6"/>
<dbReference type="GO" id="GO:0006986">
    <property type="term" value="P:response to unfolded protein"/>
    <property type="evidence" value="ECO:0007669"/>
    <property type="project" value="UniProtKB-KW"/>
</dbReference>
<dbReference type="OrthoDB" id="295274at2759"/>
<proteinExistence type="inferred from homology"/>
<dbReference type="GO" id="GO:0034976">
    <property type="term" value="P:response to endoplasmic reticulum stress"/>
    <property type="evidence" value="ECO:0007669"/>
    <property type="project" value="UniProtKB-ARBA"/>
</dbReference>
<dbReference type="InterPro" id="IPR046347">
    <property type="entry name" value="bZIP_sf"/>
</dbReference>
<feature type="region of interest" description="Disordered" evidence="16">
    <location>
        <begin position="430"/>
        <end position="471"/>
    </location>
</feature>
<feature type="region of interest" description="Disordered" evidence="16">
    <location>
        <begin position="58"/>
        <end position="167"/>
    </location>
</feature>
<evidence type="ECO:0000256" key="11">
    <source>
        <dbReference type="ARBA" id="ARBA00023180"/>
    </source>
</evidence>
<evidence type="ECO:0000256" key="15">
    <source>
        <dbReference type="SAM" id="Coils"/>
    </source>
</evidence>
<keyword evidence="10" id="KW-0804">Transcription</keyword>
<dbReference type="PANTHER" id="PTHR47416">
    <property type="entry name" value="BASIC-LEUCINE ZIPPER TRANSCRIPTION FACTOR F-RELATED"/>
    <property type="match status" value="1"/>
</dbReference>
<keyword evidence="4 17" id="KW-0812">Transmembrane</keyword>
<evidence type="ECO:0000256" key="14">
    <source>
        <dbReference type="ARBA" id="ARBA00056763"/>
    </source>
</evidence>
<feature type="region of interest" description="Disordered" evidence="16">
    <location>
        <begin position="516"/>
        <end position="546"/>
    </location>
</feature>
<dbReference type="FunFam" id="1.20.5.170:FF:000085">
    <property type="entry name" value="bZIP transcription factor 49"/>
    <property type="match status" value="1"/>
</dbReference>
<evidence type="ECO:0000256" key="7">
    <source>
        <dbReference type="ARBA" id="ARBA00023015"/>
    </source>
</evidence>
<keyword evidence="13" id="KW-0539">Nucleus</keyword>
<evidence type="ECO:0000256" key="12">
    <source>
        <dbReference type="ARBA" id="ARBA00023230"/>
    </source>
</evidence>
<evidence type="ECO:0000259" key="18">
    <source>
        <dbReference type="PROSITE" id="PS50217"/>
    </source>
</evidence>
<keyword evidence="20" id="KW-1185">Reference proteome</keyword>
<evidence type="ECO:0000256" key="1">
    <source>
        <dbReference type="ARBA" id="ARBA00004123"/>
    </source>
</evidence>
<evidence type="ECO:0000256" key="4">
    <source>
        <dbReference type="ARBA" id="ARBA00022692"/>
    </source>
</evidence>
<evidence type="ECO:0000256" key="16">
    <source>
        <dbReference type="SAM" id="MobiDB-lite"/>
    </source>
</evidence>
<keyword evidence="11" id="KW-0325">Glycoprotein</keyword>
<feature type="transmembrane region" description="Helical" evidence="17">
    <location>
        <begin position="295"/>
        <end position="317"/>
    </location>
</feature>
<dbReference type="InterPro" id="IPR004827">
    <property type="entry name" value="bZIP"/>
</dbReference>
<organism evidence="19 20">
    <name type="scientific">Dioscorea zingiberensis</name>
    <dbReference type="NCBI Taxonomy" id="325984"/>
    <lineage>
        <taxon>Eukaryota</taxon>
        <taxon>Viridiplantae</taxon>
        <taxon>Streptophyta</taxon>
        <taxon>Embryophyta</taxon>
        <taxon>Tracheophyta</taxon>
        <taxon>Spermatophyta</taxon>
        <taxon>Magnoliopsida</taxon>
        <taxon>Liliopsida</taxon>
        <taxon>Dioscoreales</taxon>
        <taxon>Dioscoreaceae</taxon>
        <taxon>Dioscorea</taxon>
    </lineage>
</organism>
<dbReference type="Gene3D" id="1.20.5.170">
    <property type="match status" value="1"/>
</dbReference>
<reference evidence="19" key="1">
    <citation type="submission" date="2021-03" db="EMBL/GenBank/DDBJ databases">
        <authorList>
            <person name="Li Z."/>
            <person name="Yang C."/>
        </authorList>
    </citation>
    <scope>NUCLEOTIDE SEQUENCE</scope>
    <source>
        <strain evidence="19">Dzin_1.0</strain>
        <tissue evidence="19">Leaf</tissue>
    </source>
</reference>
<evidence type="ECO:0000256" key="3">
    <source>
        <dbReference type="ARBA" id="ARBA00007163"/>
    </source>
</evidence>
<comment type="caution">
    <text evidence="19">The sequence shown here is derived from an EMBL/GenBank/DDBJ whole genome shotgun (WGS) entry which is preliminary data.</text>
</comment>
<keyword evidence="12" id="KW-0834">Unfolded protein response</keyword>
<feature type="compositionally biased region" description="Low complexity" evidence="16">
    <location>
        <begin position="83"/>
        <end position="98"/>
    </location>
</feature>
<dbReference type="Pfam" id="PF00170">
    <property type="entry name" value="bZIP_1"/>
    <property type="match status" value="1"/>
</dbReference>
<evidence type="ECO:0000313" key="20">
    <source>
        <dbReference type="Proteomes" id="UP001085076"/>
    </source>
</evidence>
<dbReference type="PANTHER" id="PTHR47416:SF3">
    <property type="entry name" value="BZIP TRANSCRIPTION FACTOR 17-RELATED"/>
    <property type="match status" value="1"/>
</dbReference>
<comment type="subcellular location">
    <subcellularLocation>
        <location evidence="2">Endoplasmic reticulum membrane</location>
        <topology evidence="2">Single-pass membrane protein</topology>
    </subcellularLocation>
    <subcellularLocation>
        <location evidence="1">Nucleus</location>
    </subcellularLocation>
</comment>
<name>A0A9D5HJP6_9LILI</name>
<dbReference type="SUPFAM" id="SSF57959">
    <property type="entry name" value="Leucine zipper domain"/>
    <property type="match status" value="1"/>
</dbReference>
<gene>
    <name evidence="19" type="ORF">J5N97_014420</name>
</gene>
<evidence type="ECO:0000256" key="9">
    <source>
        <dbReference type="ARBA" id="ARBA00023136"/>
    </source>
</evidence>
<accession>A0A9D5HJP6</accession>